<dbReference type="InterPro" id="IPR005467">
    <property type="entry name" value="His_kinase_dom"/>
</dbReference>
<feature type="transmembrane region" description="Helical" evidence="7">
    <location>
        <begin position="169"/>
        <end position="190"/>
    </location>
</feature>
<dbReference type="CDD" id="cd00075">
    <property type="entry name" value="HATPase"/>
    <property type="match status" value="1"/>
</dbReference>
<name>A0ABS8U314_9SPHI</name>
<organism evidence="10 11">
    <name type="scientific">Mucilaginibacter roseus</name>
    <dbReference type="NCBI Taxonomy" id="1528868"/>
    <lineage>
        <taxon>Bacteria</taxon>
        <taxon>Pseudomonadati</taxon>
        <taxon>Bacteroidota</taxon>
        <taxon>Sphingobacteriia</taxon>
        <taxon>Sphingobacteriales</taxon>
        <taxon>Sphingobacteriaceae</taxon>
        <taxon>Mucilaginibacter</taxon>
    </lineage>
</organism>
<evidence type="ECO:0000256" key="5">
    <source>
        <dbReference type="ARBA" id="ARBA00022777"/>
    </source>
</evidence>
<keyword evidence="7" id="KW-0472">Membrane</keyword>
<dbReference type="PROSITE" id="PS51257">
    <property type="entry name" value="PROKAR_LIPOPROTEIN"/>
    <property type="match status" value="1"/>
</dbReference>
<dbReference type="InterPro" id="IPR036097">
    <property type="entry name" value="HisK_dim/P_sf"/>
</dbReference>
<dbReference type="RefSeq" id="WP_232177517.1">
    <property type="nucleotide sequence ID" value="NZ_JAJPWV010000003.1"/>
</dbReference>
<evidence type="ECO:0000256" key="2">
    <source>
        <dbReference type="ARBA" id="ARBA00012438"/>
    </source>
</evidence>
<dbReference type="InterPro" id="IPR003661">
    <property type="entry name" value="HisK_dim/P_dom"/>
</dbReference>
<dbReference type="PANTHER" id="PTHR43711:SF1">
    <property type="entry name" value="HISTIDINE KINASE 1"/>
    <property type="match status" value="1"/>
</dbReference>
<dbReference type="Gene3D" id="3.30.565.10">
    <property type="entry name" value="Histidine kinase-like ATPase, C-terminal domain"/>
    <property type="match status" value="1"/>
</dbReference>
<dbReference type="PANTHER" id="PTHR43711">
    <property type="entry name" value="TWO-COMPONENT HISTIDINE KINASE"/>
    <property type="match status" value="1"/>
</dbReference>
<feature type="domain" description="Histidine kinase" evidence="9">
    <location>
        <begin position="213"/>
        <end position="429"/>
    </location>
</feature>
<gene>
    <name evidence="10" type="ORF">LT679_10525</name>
</gene>
<dbReference type="SUPFAM" id="SSF55874">
    <property type="entry name" value="ATPase domain of HSP90 chaperone/DNA topoisomerase II/histidine kinase"/>
    <property type="match status" value="1"/>
</dbReference>
<evidence type="ECO:0000259" key="9">
    <source>
        <dbReference type="PROSITE" id="PS50109"/>
    </source>
</evidence>
<dbReference type="InterPro" id="IPR003594">
    <property type="entry name" value="HATPase_dom"/>
</dbReference>
<dbReference type="Proteomes" id="UP001199919">
    <property type="component" value="Unassembled WGS sequence"/>
</dbReference>
<dbReference type="InterPro" id="IPR036890">
    <property type="entry name" value="HATPase_C_sf"/>
</dbReference>
<dbReference type="Gene3D" id="1.25.40.10">
    <property type="entry name" value="Tetratricopeptide repeat domain"/>
    <property type="match status" value="1"/>
</dbReference>
<dbReference type="EMBL" id="JAJPWV010000003">
    <property type="protein sequence ID" value="MCD8741037.1"/>
    <property type="molecule type" value="Genomic_DNA"/>
</dbReference>
<dbReference type="GO" id="GO:0016301">
    <property type="term" value="F:kinase activity"/>
    <property type="evidence" value="ECO:0007669"/>
    <property type="project" value="UniProtKB-KW"/>
</dbReference>
<keyword evidence="5 10" id="KW-0418">Kinase</keyword>
<keyword evidence="4" id="KW-0808">Transferase</keyword>
<keyword evidence="7" id="KW-0812">Transmembrane</keyword>
<evidence type="ECO:0000256" key="4">
    <source>
        <dbReference type="ARBA" id="ARBA00022679"/>
    </source>
</evidence>
<dbReference type="Pfam" id="PF02518">
    <property type="entry name" value="HATPase_c"/>
    <property type="match status" value="1"/>
</dbReference>
<comment type="catalytic activity">
    <reaction evidence="1">
        <text>ATP + protein L-histidine = ADP + protein N-phospho-L-histidine.</text>
        <dbReference type="EC" id="2.7.13.3"/>
    </reaction>
</comment>
<reference evidence="10 11" key="1">
    <citation type="submission" date="2021-12" db="EMBL/GenBank/DDBJ databases">
        <title>Mucilaginibacter roseus genome.</title>
        <authorList>
            <person name="Ferreira J.R."/>
            <person name="Newman J.D."/>
        </authorList>
    </citation>
    <scope>NUCLEOTIDE SEQUENCE [LARGE SCALE GENOMIC DNA]</scope>
    <source>
        <strain evidence="10 11">LMG 28454</strain>
    </source>
</reference>
<feature type="chain" id="PRO_5047292345" description="histidine kinase" evidence="8">
    <location>
        <begin position="24"/>
        <end position="429"/>
    </location>
</feature>
<dbReference type="SUPFAM" id="SSF48452">
    <property type="entry name" value="TPR-like"/>
    <property type="match status" value="1"/>
</dbReference>
<dbReference type="CDD" id="cd00082">
    <property type="entry name" value="HisKA"/>
    <property type="match status" value="1"/>
</dbReference>
<proteinExistence type="predicted"/>
<dbReference type="EC" id="2.7.13.3" evidence="2"/>
<evidence type="ECO:0000256" key="7">
    <source>
        <dbReference type="SAM" id="Phobius"/>
    </source>
</evidence>
<sequence length="429" mass="47336">MRFILLLFLLTVAVLSSCKGQSAADSTDTTHVTTYHSITDSAKAFASQLDTEKALHYHKRALTHARRHDLHEHQAHALVNIALLLKDQNADQSLIYLDSALKIAEDLDKKDLRAHILMAISSVHKEQQNYKESLAALEAHQKLLRAVFEENKRRDAARVHAQETDDRKLAVLITILIAVGLIAIVFAFYIHRIKRLNKALHKSNHIKDTLFSIIGHDLRGPAGGIMQALELVDAGVLTEKEEKEIISLLKQQSRSFNETLNTLLNWASAQLKGAEPKLASVDAMTAIQKSLDLLRAQAIAKNIEINAPHNNGLPVLADSDQLDFIMRNLISNAIKFSYPGGKIAITTETKTDTAVIAVHDDGKGIPADKQAELFTEGRLDSTYGTSGEKGTGLGLMLSWDFIKANRGRMWCDSKEGAGTTFYVSFPLPG</sequence>
<keyword evidence="6" id="KW-0902">Two-component regulatory system</keyword>
<dbReference type="SMART" id="SM00387">
    <property type="entry name" value="HATPase_c"/>
    <property type="match status" value="1"/>
</dbReference>
<comment type="caution">
    <text evidence="10">The sequence shown here is derived from an EMBL/GenBank/DDBJ whole genome shotgun (WGS) entry which is preliminary data.</text>
</comment>
<feature type="signal peptide" evidence="8">
    <location>
        <begin position="1"/>
        <end position="23"/>
    </location>
</feature>
<evidence type="ECO:0000256" key="6">
    <source>
        <dbReference type="ARBA" id="ARBA00023012"/>
    </source>
</evidence>
<keyword evidence="11" id="KW-1185">Reference proteome</keyword>
<dbReference type="InterPro" id="IPR050736">
    <property type="entry name" value="Sensor_HK_Regulatory"/>
</dbReference>
<dbReference type="InterPro" id="IPR004358">
    <property type="entry name" value="Sig_transdc_His_kin-like_C"/>
</dbReference>
<keyword evidence="3" id="KW-0597">Phosphoprotein</keyword>
<dbReference type="Gene3D" id="1.10.287.130">
    <property type="match status" value="1"/>
</dbReference>
<evidence type="ECO:0000313" key="11">
    <source>
        <dbReference type="Proteomes" id="UP001199919"/>
    </source>
</evidence>
<evidence type="ECO:0000313" key="10">
    <source>
        <dbReference type="EMBL" id="MCD8741037.1"/>
    </source>
</evidence>
<dbReference type="PROSITE" id="PS50109">
    <property type="entry name" value="HIS_KIN"/>
    <property type="match status" value="1"/>
</dbReference>
<dbReference type="InterPro" id="IPR011990">
    <property type="entry name" value="TPR-like_helical_dom_sf"/>
</dbReference>
<protein>
    <recommendedName>
        <fullName evidence="2">histidine kinase</fullName>
        <ecNumber evidence="2">2.7.13.3</ecNumber>
    </recommendedName>
</protein>
<evidence type="ECO:0000256" key="3">
    <source>
        <dbReference type="ARBA" id="ARBA00022553"/>
    </source>
</evidence>
<dbReference type="SUPFAM" id="SSF47384">
    <property type="entry name" value="Homodimeric domain of signal transducing histidine kinase"/>
    <property type="match status" value="1"/>
</dbReference>
<keyword evidence="8" id="KW-0732">Signal</keyword>
<accession>A0ABS8U314</accession>
<keyword evidence="7" id="KW-1133">Transmembrane helix</keyword>
<evidence type="ECO:0000256" key="8">
    <source>
        <dbReference type="SAM" id="SignalP"/>
    </source>
</evidence>
<dbReference type="PRINTS" id="PR00344">
    <property type="entry name" value="BCTRLSENSOR"/>
</dbReference>
<evidence type="ECO:0000256" key="1">
    <source>
        <dbReference type="ARBA" id="ARBA00000085"/>
    </source>
</evidence>